<evidence type="ECO:0000313" key="2">
    <source>
        <dbReference type="EMBL" id="KAK2026362.1"/>
    </source>
</evidence>
<dbReference type="AlphaFoldDB" id="A0AAD9HE97"/>
<keyword evidence="3" id="KW-1185">Reference proteome</keyword>
<feature type="region of interest" description="Disordered" evidence="1">
    <location>
        <begin position="41"/>
        <end position="60"/>
    </location>
</feature>
<feature type="compositionally biased region" description="Acidic residues" evidence="1">
    <location>
        <begin position="230"/>
        <end position="239"/>
    </location>
</feature>
<proteinExistence type="predicted"/>
<feature type="region of interest" description="Disordered" evidence="1">
    <location>
        <begin position="102"/>
        <end position="180"/>
    </location>
</feature>
<feature type="compositionally biased region" description="Low complexity" evidence="1">
    <location>
        <begin position="244"/>
        <end position="263"/>
    </location>
</feature>
<gene>
    <name evidence="2" type="ORF">LX32DRAFT_654738</name>
</gene>
<comment type="caution">
    <text evidence="2">The sequence shown here is derived from an EMBL/GenBank/DDBJ whole genome shotgun (WGS) entry which is preliminary data.</text>
</comment>
<feature type="compositionally biased region" description="Low complexity" evidence="1">
    <location>
        <begin position="162"/>
        <end position="180"/>
    </location>
</feature>
<feature type="compositionally biased region" description="Pro residues" evidence="1">
    <location>
        <begin position="151"/>
        <end position="161"/>
    </location>
</feature>
<feature type="region of interest" description="Disordered" evidence="1">
    <location>
        <begin position="227"/>
        <end position="283"/>
    </location>
</feature>
<sequence length="353" mass="36515">MLDYHSQCNAISDAQRLAQAAIDALQVPGVETSDAFENWFGDTKPKPLSPKADDVQNPNDSGSGCYSPGCCAALPGGDKLRNAQNYALFALDVLAFPERAKPQSRACGRPVVRRQVEPGQPKPKASTTSSIRIPLNNSTTSARHVSSTSKLPPPPPPPPAPTSTVQPTTSASSAQPTTSAPAKVTVANGATIPVVAGMVVTGGVGGGFITLNGKTVPIAAGQTITVTDSTFDDNGDGNSEEPKPTSTKATSTSTQATSSEAPTCSSAPRSFSDTSDFSDKSLNPKDPAAAALFAGLTFGDGPVVNETIPAPPESTRPNELPVPVHWDTPFYVCVTNNGDNPVHIVLSVFYTKT</sequence>
<accession>A0AAD9HE97</accession>
<evidence type="ECO:0000256" key="1">
    <source>
        <dbReference type="SAM" id="MobiDB-lite"/>
    </source>
</evidence>
<dbReference type="Proteomes" id="UP001232148">
    <property type="component" value="Unassembled WGS sequence"/>
</dbReference>
<evidence type="ECO:0000313" key="3">
    <source>
        <dbReference type="Proteomes" id="UP001232148"/>
    </source>
</evidence>
<protein>
    <submittedName>
        <fullName evidence="2">Uncharacterized protein</fullName>
    </submittedName>
</protein>
<name>A0AAD9HE97_9PEZI</name>
<reference evidence="2" key="1">
    <citation type="submission" date="2021-06" db="EMBL/GenBank/DDBJ databases">
        <title>Comparative genomics, transcriptomics and evolutionary studies reveal genomic signatures of adaptation to plant cell wall in hemibiotrophic fungi.</title>
        <authorList>
            <consortium name="DOE Joint Genome Institute"/>
            <person name="Baroncelli R."/>
            <person name="Diaz J.F."/>
            <person name="Benocci T."/>
            <person name="Peng M."/>
            <person name="Battaglia E."/>
            <person name="Haridas S."/>
            <person name="Andreopoulos W."/>
            <person name="Labutti K."/>
            <person name="Pangilinan J."/>
            <person name="Floch G.L."/>
            <person name="Makela M.R."/>
            <person name="Henrissat B."/>
            <person name="Grigoriev I.V."/>
            <person name="Crouch J.A."/>
            <person name="De Vries R.P."/>
            <person name="Sukno S.A."/>
            <person name="Thon M.R."/>
        </authorList>
    </citation>
    <scope>NUCLEOTIDE SEQUENCE</scope>
    <source>
        <strain evidence="2">MAFF235873</strain>
    </source>
</reference>
<organism evidence="2 3">
    <name type="scientific">Colletotrichum zoysiae</name>
    <dbReference type="NCBI Taxonomy" id="1216348"/>
    <lineage>
        <taxon>Eukaryota</taxon>
        <taxon>Fungi</taxon>
        <taxon>Dikarya</taxon>
        <taxon>Ascomycota</taxon>
        <taxon>Pezizomycotina</taxon>
        <taxon>Sordariomycetes</taxon>
        <taxon>Hypocreomycetidae</taxon>
        <taxon>Glomerellales</taxon>
        <taxon>Glomerellaceae</taxon>
        <taxon>Colletotrichum</taxon>
        <taxon>Colletotrichum graminicola species complex</taxon>
    </lineage>
</organism>
<dbReference type="EMBL" id="MU842916">
    <property type="protein sequence ID" value="KAK2026362.1"/>
    <property type="molecule type" value="Genomic_DNA"/>
</dbReference>
<feature type="compositionally biased region" description="Polar residues" evidence="1">
    <location>
        <begin position="125"/>
        <end position="145"/>
    </location>
</feature>